<proteinExistence type="predicted"/>
<accession>A0A1I5A469</accession>
<protein>
    <submittedName>
        <fullName evidence="1">Gliding motility-associated C-terminal domain-containing protein</fullName>
    </submittedName>
</protein>
<keyword evidence="2" id="KW-1185">Reference proteome</keyword>
<dbReference type="RefSeq" id="WP_092909550.1">
    <property type="nucleotide sequence ID" value="NZ_FOUZ01000015.1"/>
</dbReference>
<dbReference type="Pfam" id="PF13585">
    <property type="entry name" value="CHU_C"/>
    <property type="match status" value="1"/>
</dbReference>
<organism evidence="1 2">
    <name type="scientific">Algoriella xinjiangensis</name>
    <dbReference type="NCBI Taxonomy" id="684065"/>
    <lineage>
        <taxon>Bacteria</taxon>
        <taxon>Pseudomonadati</taxon>
        <taxon>Bacteroidota</taxon>
        <taxon>Flavobacteriia</taxon>
        <taxon>Flavobacteriales</taxon>
        <taxon>Weeksellaceae</taxon>
        <taxon>Algoriella</taxon>
    </lineage>
</organism>
<evidence type="ECO:0000313" key="2">
    <source>
        <dbReference type="Proteomes" id="UP000199149"/>
    </source>
</evidence>
<name>A0A1I5A469_9FLAO</name>
<dbReference type="STRING" id="684065.SAMN05421738_11549"/>
<dbReference type="Proteomes" id="UP000199149">
    <property type="component" value="Unassembled WGS sequence"/>
</dbReference>
<gene>
    <name evidence="1" type="ORF">SAMN05421738_11549</name>
</gene>
<dbReference type="InterPro" id="IPR026341">
    <property type="entry name" value="T9SS_type_B"/>
</dbReference>
<reference evidence="2" key="1">
    <citation type="submission" date="2016-10" db="EMBL/GenBank/DDBJ databases">
        <authorList>
            <person name="Varghese N."/>
            <person name="Submissions S."/>
        </authorList>
    </citation>
    <scope>NUCLEOTIDE SEQUENCE [LARGE SCALE GENOMIC DNA]</scope>
    <source>
        <strain evidence="2">XJ109</strain>
    </source>
</reference>
<dbReference type="AlphaFoldDB" id="A0A1I5A469"/>
<dbReference type="EMBL" id="FOUZ01000015">
    <property type="protein sequence ID" value="SFN57177.1"/>
    <property type="molecule type" value="Genomic_DNA"/>
</dbReference>
<dbReference type="OrthoDB" id="9765926at2"/>
<dbReference type="NCBIfam" id="TIGR04131">
    <property type="entry name" value="Bac_Flav_CTERM"/>
    <property type="match status" value="1"/>
</dbReference>
<evidence type="ECO:0000313" key="1">
    <source>
        <dbReference type="EMBL" id="SFN57177.1"/>
    </source>
</evidence>
<sequence length="1056" mass="118819">MKKIFYIFLLMISGFVWGQIADFNNLCINNSNLSLDNTYYDFKFKTPIGCSQDQNSSYKSINYYKVVTGGSFEFVLRSSKLVNFHVWILSETELSSFFLNKESRYNAVRSSYTVNNNEKGLFNTITDECEFYGAADGKLKPIDVAAGQYVVIGVLGADINTNFTISSGGTATVCEPEPERGTLDYNNKCVSDPYKLADVKNDIKANIASQFADNTIDVNKIKLFVTETSISEKTSDIVSADGPNQTYYAKVYDDLGRLKYIYKLTFYFRAPHNFNSFFFNGNSELRNFNTCSTVFKWKGKRWYLYEYLNLADVSDYDILYIKYVDKNGVNQRIDDPENSYDIDIPIGGTLILEILVKSVNPLKCDNQSFINQSITNNTLTLNDEYSMNVCEGSVFNYDEVLRTMFPAGYSGYELITSRANNSILNFGTETELVIPVKVKYGLDDCITREVNIRIKKTSPANIANAEIKNICLDDFSQADVNNAITTIQNGNLYQLKYYQTNGTSIAFADLFTYIKTTKQGKIIVKALASENTAICDTEVELTFNLGVSSFVKVDNIPTLNSTCAEVGTGYIFTKTEIETYLKSKLGRADITFEGVGNETLADNASTTIRFKVKLNSESCWSEEMILKLQVITKPNVINASRELQADCDNLIIINESILKDLFGVNSTTIYDYEILHNNSTPLIFDTNGKTEIKVIFKNKLAGTCFVEKTIIVNKKPTLITPPSLNADIEAKKIVYCEDNIDAAKTQLTTLLNYIKSTYNLEARITVEEIFNQFIDDENFVEVVFYNPNSCGEIKLKIGYKKNGLPNIIVPAKGLICTDTLFELDFTTQTDYANYNYSVEKADGTRIIGIDNFHLDAGTYKVTIEDKITLCSVVKTLVVENSPEPILEKITVNEKSIIVTAKGSGKLEYALFDETGNIVVAWQTNNELIIPENITNNNFTVKVRLNNCGVVTYTNIIYLALPSFISPNNDGKNDFWQAMTKNGKVNDTTNSYRLIIFDRYGKQFLNKEGIDIIKWDGMHLGKPVADGTYWYLLEPIGESGVLQVKYTGSIVVKRKIN</sequence>